<organism evidence="1">
    <name type="scientific">viral metagenome</name>
    <dbReference type="NCBI Taxonomy" id="1070528"/>
    <lineage>
        <taxon>unclassified sequences</taxon>
        <taxon>metagenomes</taxon>
        <taxon>organismal metagenomes</taxon>
    </lineage>
</organism>
<evidence type="ECO:0000313" key="1">
    <source>
        <dbReference type="EMBL" id="QJH92911.1"/>
    </source>
</evidence>
<dbReference type="EMBL" id="MT143930">
    <property type="protein sequence ID" value="QJH92911.1"/>
    <property type="molecule type" value="Genomic_DNA"/>
</dbReference>
<protein>
    <submittedName>
        <fullName evidence="1">Uncharacterized protein</fullName>
    </submittedName>
</protein>
<proteinExistence type="predicted"/>
<evidence type="ECO:0000313" key="2">
    <source>
        <dbReference type="EMBL" id="QJH93275.1"/>
    </source>
</evidence>
<sequence>MENERQCKLCKKQFSLKTEWQKFCSKQCHDKYWRGIYAEKGEINRRLEELEKKVGI</sequence>
<dbReference type="EMBL" id="MT143962">
    <property type="protein sequence ID" value="QJH93275.1"/>
    <property type="molecule type" value="Genomic_DNA"/>
</dbReference>
<dbReference type="AlphaFoldDB" id="A0A6M3X5A8"/>
<accession>A0A6M3X5A8</accession>
<reference evidence="1" key="1">
    <citation type="submission" date="2020-03" db="EMBL/GenBank/DDBJ databases">
        <title>The deep terrestrial virosphere.</title>
        <authorList>
            <person name="Holmfeldt K."/>
            <person name="Nilsson E."/>
            <person name="Simone D."/>
            <person name="Lopez-Fernandez M."/>
            <person name="Wu X."/>
            <person name="de Brujin I."/>
            <person name="Lundin D."/>
            <person name="Andersson A."/>
            <person name="Bertilsson S."/>
            <person name="Dopson M."/>
        </authorList>
    </citation>
    <scope>NUCLEOTIDE SEQUENCE</scope>
    <source>
        <strain evidence="1">MM171A02262</strain>
        <strain evidence="2">MM171B04104</strain>
    </source>
</reference>
<gene>
    <name evidence="1" type="ORF">MM171A02262_0010</name>
    <name evidence="2" type="ORF">MM171B04104_0007</name>
</gene>
<name>A0A6M3X5A8_9ZZZZ</name>